<dbReference type="Pfam" id="PF02771">
    <property type="entry name" value="Acyl-CoA_dh_N"/>
    <property type="match status" value="1"/>
</dbReference>
<dbReference type="InterPro" id="IPR013786">
    <property type="entry name" value="AcylCoA_DH/ox_N"/>
</dbReference>
<evidence type="ECO:0000259" key="1">
    <source>
        <dbReference type="Pfam" id="PF02771"/>
    </source>
</evidence>
<dbReference type="AlphaFoldDB" id="Q49836"/>
<dbReference type="PIR" id="S72931">
    <property type="entry name" value="S72931"/>
</dbReference>
<dbReference type="EMBL" id="U00019">
    <property type="protein sequence ID" value="AAA17267.1"/>
    <property type="molecule type" value="Genomic_DNA"/>
</dbReference>
<proteinExistence type="predicted"/>
<feature type="domain" description="Acyl-CoA dehydrogenase/oxidase N-terminal" evidence="1">
    <location>
        <begin position="2"/>
        <end position="79"/>
    </location>
</feature>
<dbReference type="GO" id="GO:0016627">
    <property type="term" value="F:oxidoreductase activity, acting on the CH-CH group of donors"/>
    <property type="evidence" value="ECO:0007669"/>
    <property type="project" value="InterPro"/>
</dbReference>
<accession>Q49836</accession>
<name>Q49836_MYCLR</name>
<evidence type="ECO:0000313" key="2">
    <source>
        <dbReference type="EMBL" id="AAA17267.1"/>
    </source>
</evidence>
<organism evidence="2">
    <name type="scientific">Mycobacterium leprae</name>
    <dbReference type="NCBI Taxonomy" id="1769"/>
    <lineage>
        <taxon>Bacteria</taxon>
        <taxon>Bacillati</taxon>
        <taxon>Actinomycetota</taxon>
        <taxon>Actinomycetes</taxon>
        <taxon>Mycobacteriales</taxon>
        <taxon>Mycobacteriaceae</taxon>
        <taxon>Mycobacterium</taxon>
    </lineage>
</organism>
<sequence length="80" mass="8633">MWLEAGKQDFLGVAASEEYDRGGNPDFLYNTIITEETNVEGRGYSGIVFGLHNDIVASHLLCLPVEEKNSAGCPRSASGN</sequence>
<reference evidence="2" key="1">
    <citation type="submission" date="1994-01" db="EMBL/GenBank/DDBJ databases">
        <authorList>
            <person name="Smith D.R."/>
        </authorList>
    </citation>
    <scope>NUCLEOTIDE SEQUENCE</scope>
</reference>
<reference evidence="2" key="2">
    <citation type="submission" date="1994-03" db="EMBL/GenBank/DDBJ databases">
        <authorList>
            <person name="Robison K."/>
        </authorList>
    </citation>
    <scope>NUCLEOTIDE SEQUENCE</scope>
</reference>
<protein>
    <submittedName>
        <fullName evidence="2">B2235_C1_167</fullName>
    </submittedName>
</protein>
<dbReference type="GO" id="GO:0050660">
    <property type="term" value="F:flavin adenine dinucleotide binding"/>
    <property type="evidence" value="ECO:0007669"/>
    <property type="project" value="InterPro"/>
</dbReference>